<protein>
    <recommendedName>
        <fullName evidence="1">Protein Smg homolog</fullName>
    </recommendedName>
</protein>
<dbReference type="RefSeq" id="WP_077536512.1">
    <property type="nucleotide sequence ID" value="NZ_CP019628.1"/>
</dbReference>
<dbReference type="KEGG" id="paln:B0W48_08155"/>
<dbReference type="PANTHER" id="PTHR38692:SF1">
    <property type="entry name" value="PROTEIN SMG"/>
    <property type="match status" value="1"/>
</dbReference>
<dbReference type="Pfam" id="PF04361">
    <property type="entry name" value="DUF494"/>
    <property type="match status" value="1"/>
</dbReference>
<accession>A0A1Q2GXE5</accession>
<dbReference type="InterPro" id="IPR007456">
    <property type="entry name" value="Smg"/>
</dbReference>
<dbReference type="STRING" id="247523.B0W48_08155"/>
<dbReference type="HAMAP" id="MF_00598">
    <property type="entry name" value="Smg"/>
    <property type="match status" value="1"/>
</dbReference>
<dbReference type="AlphaFoldDB" id="A0A1Q2GXE5"/>
<name>A0A1Q2GXE5_9GAMM</name>
<reference evidence="2 3" key="1">
    <citation type="submission" date="2017-02" db="EMBL/GenBank/DDBJ databases">
        <title>Complete genome sequence of the cold-active Pseudoalteromonas aliena strain EH1 isolated from Arctic seawater.</title>
        <authorList>
            <person name="Kim E."/>
            <person name="Heo E."/>
            <person name="Kim H."/>
            <person name="Kim D."/>
        </authorList>
    </citation>
    <scope>NUCLEOTIDE SEQUENCE [LARGE SCALE GENOMIC DNA]</scope>
    <source>
        <strain evidence="2 3">EH1</strain>
    </source>
</reference>
<organism evidence="2 3">
    <name type="scientific">Pseudoalteromonas aliena</name>
    <dbReference type="NCBI Taxonomy" id="247523"/>
    <lineage>
        <taxon>Bacteria</taxon>
        <taxon>Pseudomonadati</taxon>
        <taxon>Pseudomonadota</taxon>
        <taxon>Gammaproteobacteria</taxon>
        <taxon>Alteromonadales</taxon>
        <taxon>Pseudoalteromonadaceae</taxon>
        <taxon>Pseudoalteromonas</taxon>
    </lineage>
</organism>
<dbReference type="EMBL" id="CP019628">
    <property type="protein sequence ID" value="AQP99764.1"/>
    <property type="molecule type" value="Genomic_DNA"/>
</dbReference>
<dbReference type="Proteomes" id="UP000188243">
    <property type="component" value="Chromosome"/>
</dbReference>
<sequence>MFDILMYLFENYIHSEADIFAEQNELTDELLRAGFNKPEIFKVLDWLEQLADLQHNDESPYLIANPQHAMRIFTESECQRLSVECRSFLMFIEQIGVINSVTREMVMDRLAALDKLNISLEDLKWIVLMVLFNVPGSEKAYEQMEDLIFDEPSELLH</sequence>
<evidence type="ECO:0000313" key="2">
    <source>
        <dbReference type="EMBL" id="AQP99764.1"/>
    </source>
</evidence>
<comment type="similarity">
    <text evidence="1">Belongs to the Smg family.</text>
</comment>
<gene>
    <name evidence="1" type="primary">smg</name>
    <name evidence="2" type="ORF">B0W48_08155</name>
</gene>
<dbReference type="NCBIfam" id="NF002897">
    <property type="entry name" value="PRK03430.1"/>
    <property type="match status" value="1"/>
</dbReference>
<proteinExistence type="inferred from homology"/>
<evidence type="ECO:0000313" key="3">
    <source>
        <dbReference type="Proteomes" id="UP000188243"/>
    </source>
</evidence>
<evidence type="ECO:0000256" key="1">
    <source>
        <dbReference type="HAMAP-Rule" id="MF_00598"/>
    </source>
</evidence>
<dbReference type="PANTHER" id="PTHR38692">
    <property type="entry name" value="PROTEIN SMG"/>
    <property type="match status" value="1"/>
</dbReference>